<sequence length="30" mass="3724">MRFPAPRLSFYESAFIEKKARRMALYFKLR</sequence>
<dbReference type="AlphaFoldDB" id="A0A975X9L6"/>
<name>A0A975X9L6_9BURK</name>
<reference evidence="1 2" key="1">
    <citation type="submission" date="2018-01" db="EMBL/GenBank/DDBJ databases">
        <authorList>
            <person name="Clerissi C."/>
        </authorList>
    </citation>
    <scope>NUCLEOTIDE SEQUENCE [LARGE SCALE GENOMIC DNA]</scope>
    <source>
        <strain evidence="1">Cupriavidus sp. LMG 19464</strain>
    </source>
</reference>
<dbReference type="EMBL" id="OFSQ01000035">
    <property type="protein sequence ID" value="SOY63089.1"/>
    <property type="molecule type" value="Genomic_DNA"/>
</dbReference>
<protein>
    <submittedName>
        <fullName evidence="1">Uncharacterized protein</fullName>
    </submittedName>
</protein>
<organism evidence="1 2">
    <name type="scientific">Cupriavidus taiwanensis</name>
    <dbReference type="NCBI Taxonomy" id="164546"/>
    <lineage>
        <taxon>Bacteria</taxon>
        <taxon>Pseudomonadati</taxon>
        <taxon>Pseudomonadota</taxon>
        <taxon>Betaproteobacteria</taxon>
        <taxon>Burkholderiales</taxon>
        <taxon>Burkholderiaceae</taxon>
        <taxon>Cupriavidus</taxon>
    </lineage>
</organism>
<dbReference type="Proteomes" id="UP000256780">
    <property type="component" value="Chromosome CBM2587_b"/>
</dbReference>
<comment type="caution">
    <text evidence="1">The sequence shown here is derived from an EMBL/GenBank/DDBJ whole genome shotgun (WGS) entry which is preliminary data.</text>
</comment>
<proteinExistence type="predicted"/>
<evidence type="ECO:0000313" key="2">
    <source>
        <dbReference type="Proteomes" id="UP000256780"/>
    </source>
</evidence>
<accession>A0A975X9L6</accession>
<evidence type="ECO:0000313" key="1">
    <source>
        <dbReference type="EMBL" id="SOY63089.1"/>
    </source>
</evidence>
<gene>
    <name evidence="1" type="ORF">CBM2587_B60146</name>
</gene>